<evidence type="ECO:0000313" key="2">
    <source>
        <dbReference type="EnsemblPlants" id="TuG1812G0300004070.01.T01.cds348996"/>
    </source>
</evidence>
<protein>
    <submittedName>
        <fullName evidence="2">Uncharacterized protein</fullName>
    </submittedName>
</protein>
<organism evidence="2 3">
    <name type="scientific">Triticum urartu</name>
    <name type="common">Red wild einkorn</name>
    <name type="synonym">Crithodium urartu</name>
    <dbReference type="NCBI Taxonomy" id="4572"/>
    <lineage>
        <taxon>Eukaryota</taxon>
        <taxon>Viridiplantae</taxon>
        <taxon>Streptophyta</taxon>
        <taxon>Embryophyta</taxon>
        <taxon>Tracheophyta</taxon>
        <taxon>Spermatophyta</taxon>
        <taxon>Magnoliopsida</taxon>
        <taxon>Liliopsida</taxon>
        <taxon>Poales</taxon>
        <taxon>Poaceae</taxon>
        <taxon>BOP clade</taxon>
        <taxon>Pooideae</taxon>
        <taxon>Triticodae</taxon>
        <taxon>Triticeae</taxon>
        <taxon>Triticinae</taxon>
        <taxon>Triticum</taxon>
    </lineage>
</organism>
<sequence length="154" mass="16937">MDRECWTMERPMELIQSSFSLSESATKYMVSPGVESSKANLRLSTSSAPLTVRQEATAMTPRGTDARVTDESLNQKIFPCLSTNHRRRHVLMYSPCLSSHPPRSGSRQNSMPSVASAGGAPVPITARHRLAAMRCGGIWGSGRADRESSFGWFF</sequence>
<dbReference type="Proteomes" id="UP000015106">
    <property type="component" value="Chromosome 3"/>
</dbReference>
<feature type="region of interest" description="Disordered" evidence="1">
    <location>
        <begin position="98"/>
        <end position="118"/>
    </location>
</feature>
<dbReference type="Gramene" id="TuG1812G0300004070.01.T01">
    <property type="protein sequence ID" value="TuG1812G0300004070.01.T01.cds348996"/>
    <property type="gene ID" value="TuG1812G0300004070.01"/>
</dbReference>
<proteinExistence type="predicted"/>
<reference evidence="3" key="1">
    <citation type="journal article" date="2013" name="Nature">
        <title>Draft genome of the wheat A-genome progenitor Triticum urartu.</title>
        <authorList>
            <person name="Ling H.Q."/>
            <person name="Zhao S."/>
            <person name="Liu D."/>
            <person name="Wang J."/>
            <person name="Sun H."/>
            <person name="Zhang C."/>
            <person name="Fan H."/>
            <person name="Li D."/>
            <person name="Dong L."/>
            <person name="Tao Y."/>
            <person name="Gao C."/>
            <person name="Wu H."/>
            <person name="Li Y."/>
            <person name="Cui Y."/>
            <person name="Guo X."/>
            <person name="Zheng S."/>
            <person name="Wang B."/>
            <person name="Yu K."/>
            <person name="Liang Q."/>
            <person name="Yang W."/>
            <person name="Lou X."/>
            <person name="Chen J."/>
            <person name="Feng M."/>
            <person name="Jian J."/>
            <person name="Zhang X."/>
            <person name="Luo G."/>
            <person name="Jiang Y."/>
            <person name="Liu J."/>
            <person name="Wang Z."/>
            <person name="Sha Y."/>
            <person name="Zhang B."/>
            <person name="Wu H."/>
            <person name="Tang D."/>
            <person name="Shen Q."/>
            <person name="Xue P."/>
            <person name="Zou S."/>
            <person name="Wang X."/>
            <person name="Liu X."/>
            <person name="Wang F."/>
            <person name="Yang Y."/>
            <person name="An X."/>
            <person name="Dong Z."/>
            <person name="Zhang K."/>
            <person name="Zhang X."/>
            <person name="Luo M.C."/>
            <person name="Dvorak J."/>
            <person name="Tong Y."/>
            <person name="Wang J."/>
            <person name="Yang H."/>
            <person name="Li Z."/>
            <person name="Wang D."/>
            <person name="Zhang A."/>
            <person name="Wang J."/>
        </authorList>
    </citation>
    <scope>NUCLEOTIDE SEQUENCE</scope>
    <source>
        <strain evidence="3">cv. G1812</strain>
    </source>
</reference>
<dbReference type="AlphaFoldDB" id="A0A8R7TZU3"/>
<accession>A0A8R7TZU3</accession>
<evidence type="ECO:0000313" key="3">
    <source>
        <dbReference type="Proteomes" id="UP000015106"/>
    </source>
</evidence>
<reference evidence="2" key="3">
    <citation type="submission" date="2022-06" db="UniProtKB">
        <authorList>
            <consortium name="EnsemblPlants"/>
        </authorList>
    </citation>
    <scope>IDENTIFICATION</scope>
</reference>
<reference evidence="2" key="2">
    <citation type="submission" date="2018-03" db="EMBL/GenBank/DDBJ databases">
        <title>The Triticum urartu genome reveals the dynamic nature of wheat genome evolution.</title>
        <authorList>
            <person name="Ling H."/>
            <person name="Ma B."/>
            <person name="Shi X."/>
            <person name="Liu H."/>
            <person name="Dong L."/>
            <person name="Sun H."/>
            <person name="Cao Y."/>
            <person name="Gao Q."/>
            <person name="Zheng S."/>
            <person name="Li Y."/>
            <person name="Yu Y."/>
            <person name="Du H."/>
            <person name="Qi M."/>
            <person name="Li Y."/>
            <person name="Yu H."/>
            <person name="Cui Y."/>
            <person name="Wang N."/>
            <person name="Chen C."/>
            <person name="Wu H."/>
            <person name="Zhao Y."/>
            <person name="Zhang J."/>
            <person name="Li Y."/>
            <person name="Zhou W."/>
            <person name="Zhang B."/>
            <person name="Hu W."/>
            <person name="Eijk M."/>
            <person name="Tang J."/>
            <person name="Witsenboer H."/>
            <person name="Zhao S."/>
            <person name="Li Z."/>
            <person name="Zhang A."/>
            <person name="Wang D."/>
            <person name="Liang C."/>
        </authorList>
    </citation>
    <scope>NUCLEOTIDE SEQUENCE [LARGE SCALE GENOMIC DNA]</scope>
    <source>
        <strain evidence="2">cv. G1812</strain>
    </source>
</reference>
<gene>
    <name evidence="2" type="primary">LOC125545324</name>
</gene>
<dbReference type="EnsemblPlants" id="TuG1812G0300004070.01.T01">
    <property type="protein sequence ID" value="TuG1812G0300004070.01.T01.cds348996"/>
    <property type="gene ID" value="TuG1812G0300004070.01"/>
</dbReference>
<name>A0A8R7TZU3_TRIUA</name>
<evidence type="ECO:0000256" key="1">
    <source>
        <dbReference type="SAM" id="MobiDB-lite"/>
    </source>
</evidence>
<keyword evidence="3" id="KW-1185">Reference proteome</keyword>